<organism evidence="1 2">
    <name type="scientific">Sphingorhabdus contaminans</name>
    <dbReference type="NCBI Taxonomy" id="1343899"/>
    <lineage>
        <taxon>Bacteria</taxon>
        <taxon>Pseudomonadati</taxon>
        <taxon>Pseudomonadota</taxon>
        <taxon>Alphaproteobacteria</taxon>
        <taxon>Sphingomonadales</taxon>
        <taxon>Sphingomonadaceae</taxon>
        <taxon>Sphingorhabdus</taxon>
    </lineage>
</organism>
<name>A0A553WK53_9SPHN</name>
<dbReference type="EMBL" id="VKKU01000001">
    <property type="protein sequence ID" value="TSB05100.1"/>
    <property type="molecule type" value="Genomic_DNA"/>
</dbReference>
<reference evidence="1 2" key="1">
    <citation type="submission" date="2019-07" db="EMBL/GenBank/DDBJ databases">
        <authorList>
            <person name="Park M."/>
        </authorList>
    </citation>
    <scope>NUCLEOTIDE SEQUENCE [LARGE SCALE GENOMIC DNA]</scope>
    <source>
        <strain evidence="1 2">KCTC32445</strain>
    </source>
</reference>
<dbReference type="AlphaFoldDB" id="A0A553WK53"/>
<proteinExistence type="predicted"/>
<protein>
    <submittedName>
        <fullName evidence="1">Uncharacterized protein</fullName>
    </submittedName>
</protein>
<sequence length="73" mass="8319">MTVILKLKSLSPNGRGAGSTKKNDPAQIALRWWMGRADFFVRRKKEKEGKKQVEMHPASHIRLAFLLSLLSSR</sequence>
<dbReference type="RefSeq" id="WP_143776016.1">
    <property type="nucleotide sequence ID" value="NZ_VKKU01000001.1"/>
</dbReference>
<dbReference type="Proteomes" id="UP000320160">
    <property type="component" value="Unassembled WGS sequence"/>
</dbReference>
<evidence type="ECO:0000313" key="2">
    <source>
        <dbReference type="Proteomes" id="UP000320160"/>
    </source>
</evidence>
<comment type="caution">
    <text evidence="1">The sequence shown here is derived from an EMBL/GenBank/DDBJ whole genome shotgun (WGS) entry which is preliminary data.</text>
</comment>
<evidence type="ECO:0000313" key="1">
    <source>
        <dbReference type="EMBL" id="TSB05100.1"/>
    </source>
</evidence>
<keyword evidence="2" id="KW-1185">Reference proteome</keyword>
<gene>
    <name evidence="1" type="ORF">FOM92_06900</name>
</gene>
<accession>A0A553WK53</accession>